<reference evidence="1 3" key="2">
    <citation type="journal article" date="2011" name="PLoS Biol.">
        <title>Modernizing reference genome assemblies.</title>
        <authorList>
            <person name="Church D.M."/>
            <person name="Schneider V.A."/>
            <person name="Graves T."/>
            <person name="Auger K."/>
            <person name="Cunningham F."/>
            <person name="Bouk N."/>
            <person name="Chen H.C."/>
            <person name="Agarwala R."/>
            <person name="McLaren W.M."/>
            <person name="Ritchie G.R."/>
            <person name="Albracht D."/>
            <person name="Kremitzki M."/>
            <person name="Rock S."/>
            <person name="Kotkiewicz H."/>
            <person name="Kremitzki C."/>
            <person name="Wollam A."/>
            <person name="Trani L."/>
            <person name="Fulton L."/>
            <person name="Fulton R."/>
            <person name="Matthews L."/>
            <person name="Whitehead S."/>
            <person name="Chow W."/>
            <person name="Torrance J."/>
            <person name="Dunn M."/>
            <person name="Harden G."/>
            <person name="Threadgold G."/>
            <person name="Wood J."/>
            <person name="Collins J."/>
            <person name="Heath P."/>
            <person name="Griffiths G."/>
            <person name="Pelan S."/>
            <person name="Grafham D."/>
            <person name="Eichler E.E."/>
            <person name="Weinstock G."/>
            <person name="Mardis E.R."/>
            <person name="Wilson R.K."/>
            <person name="Howe K."/>
            <person name="Flicek P."/>
            <person name="Hubbard T."/>
        </authorList>
    </citation>
    <scope>NUCLEOTIDE SEQUENCE [LARGE SCALE GENOMIC DNA]</scope>
    <source>
        <strain evidence="1 3">C57BL/6J</strain>
    </source>
</reference>
<dbReference type="VEuPathDB" id="HostDB:ENSMUSG00000032076"/>
<dbReference type="Bgee" id="ENSMUSG00000032076">
    <property type="expression patterns" value="Expressed in epithelium of lens and 278 other cell types or tissues"/>
</dbReference>
<dbReference type="GeneTree" id="ENSGT00940000156093"/>
<dbReference type="AGR" id="MGI:1889272"/>
<name>A0A1L1SS08_MOUSE</name>
<protein>
    <submittedName>
        <fullName evidence="1">Cell adhesion molecule 1</fullName>
    </submittedName>
</protein>
<dbReference type="Proteomes" id="UP000000589">
    <property type="component" value="Chromosome 9"/>
</dbReference>
<dbReference type="AlphaFoldDB" id="A0A1L1SS08"/>
<proteinExistence type="predicted"/>
<reference evidence="1" key="4">
    <citation type="submission" date="2025-09" db="UniProtKB">
        <authorList>
            <consortium name="Ensembl"/>
        </authorList>
    </citation>
    <scope>IDENTIFICATION</scope>
    <source>
        <strain evidence="1">C57BL/6J</strain>
    </source>
</reference>
<gene>
    <name evidence="1 2" type="primary">Cadm1</name>
</gene>
<reference evidence="1" key="3">
    <citation type="submission" date="2025-08" db="UniProtKB">
        <authorList>
            <consortium name="Ensembl"/>
        </authorList>
    </citation>
    <scope>IDENTIFICATION</scope>
    <source>
        <strain evidence="1">C57BL/6J</strain>
    </source>
</reference>
<dbReference type="Antibodypedia" id="32257">
    <property type="antibodies" value="635 antibodies from 40 providers"/>
</dbReference>
<keyword evidence="3" id="KW-1185">Reference proteome</keyword>
<evidence type="ECO:0000313" key="2">
    <source>
        <dbReference type="MGI" id="MGI:1889272"/>
    </source>
</evidence>
<organism evidence="1 3">
    <name type="scientific">Mus musculus</name>
    <name type="common">Mouse</name>
    <dbReference type="NCBI Taxonomy" id="10090"/>
    <lineage>
        <taxon>Eukaryota</taxon>
        <taxon>Metazoa</taxon>
        <taxon>Chordata</taxon>
        <taxon>Craniata</taxon>
        <taxon>Vertebrata</taxon>
        <taxon>Euteleostomi</taxon>
        <taxon>Mammalia</taxon>
        <taxon>Eutheria</taxon>
        <taxon>Euarchontoglires</taxon>
        <taxon>Glires</taxon>
        <taxon>Rodentia</taxon>
        <taxon>Myomorpha</taxon>
        <taxon>Muroidea</taxon>
        <taxon>Muridae</taxon>
        <taxon>Murinae</taxon>
        <taxon>Mus</taxon>
        <taxon>Mus</taxon>
    </lineage>
</organism>
<dbReference type="ExpressionAtlas" id="A0A1L1SS08">
    <property type="expression patterns" value="baseline and differential"/>
</dbReference>
<reference evidence="1 3" key="1">
    <citation type="journal article" date="2009" name="PLoS Biol.">
        <title>Lineage-specific biology revealed by a finished genome assembly of the mouse.</title>
        <authorList>
            <consortium name="Mouse Genome Sequencing Consortium"/>
            <person name="Church D.M."/>
            <person name="Goodstadt L."/>
            <person name="Hillier L.W."/>
            <person name="Zody M.C."/>
            <person name="Goldstein S."/>
            <person name="She X."/>
            <person name="Bult C.J."/>
            <person name="Agarwala R."/>
            <person name="Cherry J.L."/>
            <person name="DiCuccio M."/>
            <person name="Hlavina W."/>
            <person name="Kapustin Y."/>
            <person name="Meric P."/>
            <person name="Maglott D."/>
            <person name="Birtle Z."/>
            <person name="Marques A.C."/>
            <person name="Graves T."/>
            <person name="Zhou S."/>
            <person name="Teague B."/>
            <person name="Potamousis K."/>
            <person name="Churas C."/>
            <person name="Place M."/>
            <person name="Herschleb J."/>
            <person name="Runnheim R."/>
            <person name="Forrest D."/>
            <person name="Amos-Landgraf J."/>
            <person name="Schwartz D.C."/>
            <person name="Cheng Z."/>
            <person name="Lindblad-Toh K."/>
            <person name="Eichler E.E."/>
            <person name="Ponting C.P."/>
        </authorList>
    </citation>
    <scope>NUCLEOTIDE SEQUENCE [LARGE SCALE GENOMIC DNA]</scope>
    <source>
        <strain evidence="1 3">C57BL/6J</strain>
    </source>
</reference>
<sequence>MASAVLPSGSQCAAAAAVAAAAAPPGLRLRLLLLLLSAAALIPTGEMLFSSPFIFKVVEGQTV</sequence>
<dbReference type="MGI" id="MGI:1889272">
    <property type="gene designation" value="Cadm1"/>
</dbReference>
<dbReference type="Ensembl" id="ENSMUST00000214542.2">
    <property type="protein sequence ID" value="ENSMUSP00000149715.2"/>
    <property type="gene ID" value="ENSMUSG00000032076.21"/>
</dbReference>
<accession>A0A1L1SS08</accession>
<evidence type="ECO:0000313" key="3">
    <source>
        <dbReference type="Proteomes" id="UP000000589"/>
    </source>
</evidence>
<evidence type="ECO:0000313" key="1">
    <source>
        <dbReference type="Ensembl" id="ENSMUSP00000149715.2"/>
    </source>
</evidence>